<name>A0A4C1T6B2_EUMVA</name>
<dbReference type="AlphaFoldDB" id="A0A4C1T6B2"/>
<gene>
    <name evidence="2" type="ORF">EVAR_78366_1</name>
</gene>
<dbReference type="Proteomes" id="UP000299102">
    <property type="component" value="Unassembled WGS sequence"/>
</dbReference>
<accession>A0A4C1T6B2</accession>
<keyword evidence="3" id="KW-1185">Reference proteome</keyword>
<dbReference type="EMBL" id="BGZK01000033">
    <property type="protein sequence ID" value="GBP09018.1"/>
    <property type="molecule type" value="Genomic_DNA"/>
</dbReference>
<organism evidence="2 3">
    <name type="scientific">Eumeta variegata</name>
    <name type="common">Bagworm moth</name>
    <name type="synonym">Eumeta japonica</name>
    <dbReference type="NCBI Taxonomy" id="151549"/>
    <lineage>
        <taxon>Eukaryota</taxon>
        <taxon>Metazoa</taxon>
        <taxon>Ecdysozoa</taxon>
        <taxon>Arthropoda</taxon>
        <taxon>Hexapoda</taxon>
        <taxon>Insecta</taxon>
        <taxon>Pterygota</taxon>
        <taxon>Neoptera</taxon>
        <taxon>Endopterygota</taxon>
        <taxon>Lepidoptera</taxon>
        <taxon>Glossata</taxon>
        <taxon>Ditrysia</taxon>
        <taxon>Tineoidea</taxon>
        <taxon>Psychidae</taxon>
        <taxon>Oiketicinae</taxon>
        <taxon>Eumeta</taxon>
    </lineage>
</organism>
<comment type="caution">
    <text evidence="2">The sequence shown here is derived from an EMBL/GenBank/DDBJ whole genome shotgun (WGS) entry which is preliminary data.</text>
</comment>
<sequence length="167" mass="18607">MYFVRRSFCTYYKNTLKTRSPVGSARATPEVVYGAERDTRRASRCLRDAVTNSYGELIAVMPLGESSLRPDERAGERGPPLAPAPRAQRMSPRGTHLLALSTLNCCTLGLLPVTFFRFEGEIATEPFFNAAANSTKQNTIRKDQTPEGARSRGARWRELVLFTPFCA</sequence>
<feature type="region of interest" description="Disordered" evidence="1">
    <location>
        <begin position="68"/>
        <end position="90"/>
    </location>
</feature>
<evidence type="ECO:0000313" key="2">
    <source>
        <dbReference type="EMBL" id="GBP09018.1"/>
    </source>
</evidence>
<protein>
    <submittedName>
        <fullName evidence="2">Uncharacterized protein</fullName>
    </submittedName>
</protein>
<evidence type="ECO:0000256" key="1">
    <source>
        <dbReference type="SAM" id="MobiDB-lite"/>
    </source>
</evidence>
<proteinExistence type="predicted"/>
<reference evidence="2 3" key="1">
    <citation type="journal article" date="2019" name="Commun. Biol.">
        <title>The bagworm genome reveals a unique fibroin gene that provides high tensile strength.</title>
        <authorList>
            <person name="Kono N."/>
            <person name="Nakamura H."/>
            <person name="Ohtoshi R."/>
            <person name="Tomita M."/>
            <person name="Numata K."/>
            <person name="Arakawa K."/>
        </authorList>
    </citation>
    <scope>NUCLEOTIDE SEQUENCE [LARGE SCALE GENOMIC DNA]</scope>
</reference>
<evidence type="ECO:0000313" key="3">
    <source>
        <dbReference type="Proteomes" id="UP000299102"/>
    </source>
</evidence>